<reference evidence="1 2" key="1">
    <citation type="submission" date="2021-01" db="EMBL/GenBank/DDBJ databases">
        <title>Chromosome-level genome assembly of a human fungal pathogen reveals clustering of transcriptionally co-regulated genes.</title>
        <authorList>
            <person name="Voorhies M."/>
            <person name="Cohen S."/>
            <person name="Shea T.P."/>
            <person name="Petrus S."/>
            <person name="Munoz J.F."/>
            <person name="Poplawski S."/>
            <person name="Goldman W.E."/>
            <person name="Michael T."/>
            <person name="Cuomo C.A."/>
            <person name="Sil A."/>
            <person name="Beyhan S."/>
        </authorList>
    </citation>
    <scope>NUCLEOTIDE SEQUENCE [LARGE SCALE GENOMIC DNA]</scope>
    <source>
        <strain evidence="1 2">G184AR</strain>
    </source>
</reference>
<dbReference type="EMBL" id="JAEVHI010000006">
    <property type="protein sequence ID" value="KAG5288401.1"/>
    <property type="molecule type" value="Genomic_DNA"/>
</dbReference>
<evidence type="ECO:0000313" key="1">
    <source>
        <dbReference type="EMBL" id="KAG5288401.1"/>
    </source>
</evidence>
<evidence type="ECO:0000313" key="2">
    <source>
        <dbReference type="Proteomes" id="UP000670092"/>
    </source>
</evidence>
<name>A0A8H7YCA7_AJECA</name>
<accession>A0A8H7YCA7</accession>
<gene>
    <name evidence="1" type="ORF">I7I52_11876</name>
</gene>
<dbReference type="VEuPathDB" id="FungiDB:I7I52_11876"/>
<sequence length="101" mass="11471">MTTKYVQVQYNSNEGKNGGSIRPYIRTMAERTVLARDLFLSCPYNVLPDARILVDESCAPLPPIFIIYFPGRYPLTNNDPNLILNLDPLLTRNAVLEWVSV</sequence>
<protein>
    <submittedName>
        <fullName evidence="1">Uncharacterized protein</fullName>
    </submittedName>
</protein>
<dbReference type="AlphaFoldDB" id="A0A8H7YCA7"/>
<dbReference type="Proteomes" id="UP000670092">
    <property type="component" value="Unassembled WGS sequence"/>
</dbReference>
<organism evidence="1 2">
    <name type="scientific">Ajellomyces capsulatus</name>
    <name type="common">Darling's disease fungus</name>
    <name type="synonym">Histoplasma capsulatum</name>
    <dbReference type="NCBI Taxonomy" id="5037"/>
    <lineage>
        <taxon>Eukaryota</taxon>
        <taxon>Fungi</taxon>
        <taxon>Dikarya</taxon>
        <taxon>Ascomycota</taxon>
        <taxon>Pezizomycotina</taxon>
        <taxon>Eurotiomycetes</taxon>
        <taxon>Eurotiomycetidae</taxon>
        <taxon>Onygenales</taxon>
        <taxon>Ajellomycetaceae</taxon>
        <taxon>Histoplasma</taxon>
    </lineage>
</organism>
<comment type="caution">
    <text evidence="1">The sequence shown here is derived from an EMBL/GenBank/DDBJ whole genome shotgun (WGS) entry which is preliminary data.</text>
</comment>
<proteinExistence type="predicted"/>